<dbReference type="Pfam" id="PF18850">
    <property type="entry name" value="LPD30"/>
    <property type="match status" value="1"/>
</dbReference>
<comment type="caution">
    <text evidence="4">The sequence shown here is derived from an EMBL/GenBank/DDBJ whole genome shotgun (WGS) entry which is preliminary data.</text>
</comment>
<feature type="coiled-coil region" evidence="1">
    <location>
        <begin position="97"/>
        <end position="124"/>
    </location>
</feature>
<name>A0A1X1D349_9GAMM</name>
<reference evidence="4 5" key="1">
    <citation type="journal article" date="2017" name="Antonie Van Leeuwenhoek">
        <title>Phylogenomic resolution of the bacterial genus Pantoea and its relationship with Erwinia and Tatumella.</title>
        <authorList>
            <person name="Palmer M."/>
            <person name="Steenkamp E.T."/>
            <person name="Coetzee M.P."/>
            <person name="Chan W.Y."/>
            <person name="van Zyl E."/>
            <person name="De Maayer P."/>
            <person name="Coutinho T.A."/>
            <person name="Blom J."/>
            <person name="Smits T.H."/>
            <person name="Duffy B."/>
            <person name="Venter S.N."/>
        </authorList>
    </citation>
    <scope>NUCLEOTIDE SEQUENCE [LARGE SCALE GENOMIC DNA]</scope>
    <source>
        <strain evidence="4 5">LMG 26275</strain>
    </source>
</reference>
<evidence type="ECO:0000256" key="1">
    <source>
        <dbReference type="SAM" id="Coils"/>
    </source>
</evidence>
<keyword evidence="1" id="KW-0175">Coiled coil</keyword>
<dbReference type="OrthoDB" id="6465939at2"/>
<accession>A0A1X1D349</accession>
<evidence type="ECO:0000313" key="4">
    <source>
        <dbReference type="EMBL" id="ORM71089.1"/>
    </source>
</evidence>
<protein>
    <recommendedName>
        <fullName evidence="6">Large polyvalent protein associated domain-containing protein</fullName>
    </recommendedName>
</protein>
<sequence length="284" mass="31848">MNMQNAQAVVIGQVVSTVLYNRGRGVVFAIHGEQKPASVGSLSGVVSYGGNATFDIAFECGKISRALPESILHGRQWSIFPEIKTAEEVQHVVDHAMAEEHREAEKHEAEEQQYRAECQRFKTAPEYSALSQDKKGAVQVTGNIRKELKAKFPGVKFSVRKRSYDSISVNWTDGPTEEQVREITVKYRDSYFDGMQDMSVSCSSPFNEIYGGVGYVFIDRDYSDAMKQQAIGILMIKYDHLLDGEDISVARYNTGELWRIRQDYFGHGHGIHGEINKILAVITA</sequence>
<evidence type="ECO:0008006" key="6">
    <source>
        <dbReference type="Google" id="ProtNLM"/>
    </source>
</evidence>
<dbReference type="InterPro" id="IPR040631">
    <property type="entry name" value="LPD30"/>
</dbReference>
<dbReference type="Proteomes" id="UP000193558">
    <property type="component" value="Unassembled WGS sequence"/>
</dbReference>
<dbReference type="AlphaFoldDB" id="A0A1X1D349"/>
<evidence type="ECO:0000313" key="5">
    <source>
        <dbReference type="Proteomes" id="UP000193558"/>
    </source>
</evidence>
<dbReference type="Pfam" id="PF18847">
    <property type="entry name" value="LPD29"/>
    <property type="match status" value="1"/>
</dbReference>
<organism evidence="4 5">
    <name type="scientific">Pantoea rwandensis</name>
    <dbReference type="NCBI Taxonomy" id="1076550"/>
    <lineage>
        <taxon>Bacteria</taxon>
        <taxon>Pseudomonadati</taxon>
        <taxon>Pseudomonadota</taxon>
        <taxon>Gammaproteobacteria</taxon>
        <taxon>Enterobacterales</taxon>
        <taxon>Erwiniaceae</taxon>
        <taxon>Pantoea</taxon>
    </lineage>
</organism>
<evidence type="ECO:0000259" key="3">
    <source>
        <dbReference type="Pfam" id="PF18850"/>
    </source>
</evidence>
<feature type="domain" description="Large polyvalent protein associated" evidence="3">
    <location>
        <begin position="9"/>
        <end position="125"/>
    </location>
</feature>
<gene>
    <name evidence="4" type="ORF">HA51_04160</name>
</gene>
<dbReference type="EMBL" id="MLFR01000002">
    <property type="protein sequence ID" value="ORM71089.1"/>
    <property type="molecule type" value="Genomic_DNA"/>
</dbReference>
<evidence type="ECO:0000259" key="2">
    <source>
        <dbReference type="Pfam" id="PF18847"/>
    </source>
</evidence>
<dbReference type="InterPro" id="IPR041311">
    <property type="entry name" value="LPD29"/>
</dbReference>
<proteinExistence type="predicted"/>
<dbReference type="RefSeq" id="WP_084932276.1">
    <property type="nucleotide sequence ID" value="NZ_MLFR01000002.1"/>
</dbReference>
<feature type="domain" description="Large polyvalent protein associated" evidence="2">
    <location>
        <begin position="139"/>
        <end position="223"/>
    </location>
</feature>